<evidence type="ECO:0000313" key="2">
    <source>
        <dbReference type="Proteomes" id="UP000536033"/>
    </source>
</evidence>
<evidence type="ECO:0000313" key="1">
    <source>
        <dbReference type="EMBL" id="NWX76027.1"/>
    </source>
</evidence>
<dbReference type="SUPFAM" id="SSF52058">
    <property type="entry name" value="L domain-like"/>
    <property type="match status" value="1"/>
</dbReference>
<comment type="caution">
    <text evidence="1">The sequence shown here is derived from an EMBL/GenBank/DDBJ whole genome shotgun (WGS) entry which is preliminary data.</text>
</comment>
<sequence length="152" mass="17836">LFSLEDLWYLDRVCNDTSFIPNDIKNLGKLKRLNIEGQQLSALLSGVLNLPLKSLRIENNFIQPLVWNEKIQNQPWKLAHLAALCFSRKNLKEKYTDITEDIKKYWMRSTVCDCCSGPRDGKRLCLIQLYRSIFRFGRCPFYFHACSSSCHR</sequence>
<keyword evidence="2" id="KW-1185">Reference proteome</keyword>
<name>A0A7K6YX76_ALCTO</name>
<dbReference type="EMBL" id="VZSD01011626">
    <property type="protein sequence ID" value="NWX76027.1"/>
    <property type="molecule type" value="Genomic_DNA"/>
</dbReference>
<feature type="non-terminal residue" evidence="1">
    <location>
        <position position="152"/>
    </location>
</feature>
<feature type="non-terminal residue" evidence="1">
    <location>
        <position position="1"/>
    </location>
</feature>
<dbReference type="AlphaFoldDB" id="A0A7K6YX76"/>
<protein>
    <submittedName>
        <fullName evidence="1">LRC63 protein</fullName>
    </submittedName>
</protein>
<dbReference type="Gene3D" id="3.80.10.10">
    <property type="entry name" value="Ribonuclease Inhibitor"/>
    <property type="match status" value="1"/>
</dbReference>
<organism evidence="1 2">
    <name type="scientific">Alca torda</name>
    <name type="common">Razorbill</name>
    <dbReference type="NCBI Taxonomy" id="28689"/>
    <lineage>
        <taxon>Eukaryota</taxon>
        <taxon>Metazoa</taxon>
        <taxon>Chordata</taxon>
        <taxon>Craniata</taxon>
        <taxon>Vertebrata</taxon>
        <taxon>Euteleostomi</taxon>
        <taxon>Archelosauria</taxon>
        <taxon>Archosauria</taxon>
        <taxon>Dinosauria</taxon>
        <taxon>Saurischia</taxon>
        <taxon>Theropoda</taxon>
        <taxon>Coelurosauria</taxon>
        <taxon>Aves</taxon>
        <taxon>Neognathae</taxon>
        <taxon>Neoaves</taxon>
        <taxon>Charadriiformes</taxon>
        <taxon>Alcidae</taxon>
        <taxon>Alca</taxon>
    </lineage>
</organism>
<dbReference type="InterPro" id="IPR032675">
    <property type="entry name" value="LRR_dom_sf"/>
</dbReference>
<reference evidence="1 2" key="1">
    <citation type="submission" date="2019-09" db="EMBL/GenBank/DDBJ databases">
        <title>Bird 10,000 Genomes (B10K) Project - Family phase.</title>
        <authorList>
            <person name="Zhang G."/>
        </authorList>
    </citation>
    <scope>NUCLEOTIDE SEQUENCE [LARGE SCALE GENOMIC DNA]</scope>
    <source>
        <strain evidence="1">OUT-0003</strain>
        <tissue evidence="1">Muscle</tissue>
    </source>
</reference>
<accession>A0A7K6YX76</accession>
<dbReference type="Proteomes" id="UP000536033">
    <property type="component" value="Unassembled WGS sequence"/>
</dbReference>
<proteinExistence type="predicted"/>
<gene>
    <name evidence="1" type="primary">Lrrc63</name>
    <name evidence="1" type="ORF">ALCTOR_R05533</name>
</gene>